<evidence type="ECO:0000313" key="3">
    <source>
        <dbReference type="Proteomes" id="UP001500503"/>
    </source>
</evidence>
<name>A0ABP8Q977_9ACTN</name>
<dbReference type="Proteomes" id="UP001500503">
    <property type="component" value="Unassembled WGS sequence"/>
</dbReference>
<accession>A0ABP8Q977</accession>
<gene>
    <name evidence="2" type="ORF">GCM10023191_044810</name>
</gene>
<reference evidence="3" key="1">
    <citation type="journal article" date="2019" name="Int. J. Syst. Evol. Microbiol.">
        <title>The Global Catalogue of Microorganisms (GCM) 10K type strain sequencing project: providing services to taxonomists for standard genome sequencing and annotation.</title>
        <authorList>
            <consortium name="The Broad Institute Genomics Platform"/>
            <consortium name="The Broad Institute Genome Sequencing Center for Infectious Disease"/>
            <person name="Wu L."/>
            <person name="Ma J."/>
        </authorList>
    </citation>
    <scope>NUCLEOTIDE SEQUENCE [LARGE SCALE GENOMIC DNA]</scope>
    <source>
        <strain evidence="3">JCM 17933</strain>
    </source>
</reference>
<organism evidence="2 3">
    <name type="scientific">Actinoallomurus oryzae</name>
    <dbReference type="NCBI Taxonomy" id="502180"/>
    <lineage>
        <taxon>Bacteria</taxon>
        <taxon>Bacillati</taxon>
        <taxon>Actinomycetota</taxon>
        <taxon>Actinomycetes</taxon>
        <taxon>Streptosporangiales</taxon>
        <taxon>Thermomonosporaceae</taxon>
        <taxon>Actinoallomurus</taxon>
    </lineage>
</organism>
<keyword evidence="3" id="KW-1185">Reference proteome</keyword>
<comment type="caution">
    <text evidence="2">The sequence shown here is derived from an EMBL/GenBank/DDBJ whole genome shotgun (WGS) entry which is preliminary data.</text>
</comment>
<sequence>MQRGAEQQAHRGVADGSDLCGVLGAVATLGVSKGLAEEQGQGGVEPASGSLTRPCDAWGS</sequence>
<proteinExistence type="predicted"/>
<evidence type="ECO:0000313" key="2">
    <source>
        <dbReference type="EMBL" id="GAA4498887.1"/>
    </source>
</evidence>
<evidence type="ECO:0000256" key="1">
    <source>
        <dbReference type="SAM" id="MobiDB-lite"/>
    </source>
</evidence>
<feature type="region of interest" description="Disordered" evidence="1">
    <location>
        <begin position="36"/>
        <end position="60"/>
    </location>
</feature>
<protein>
    <submittedName>
        <fullName evidence="2">Uncharacterized protein</fullName>
    </submittedName>
</protein>
<dbReference type="EMBL" id="BAABHF010000024">
    <property type="protein sequence ID" value="GAA4498887.1"/>
    <property type="molecule type" value="Genomic_DNA"/>
</dbReference>